<protein>
    <submittedName>
        <fullName evidence="8">Putative ABC transporter ATP-binding protein</fullName>
    </submittedName>
</protein>
<evidence type="ECO:0000256" key="1">
    <source>
        <dbReference type="ARBA" id="ARBA00022448"/>
    </source>
</evidence>
<comment type="caution">
    <text evidence="8">The sequence shown here is derived from an EMBL/GenBank/DDBJ whole genome shotgun (WGS) entry which is preliminary data.</text>
</comment>
<evidence type="ECO:0000313" key="8">
    <source>
        <dbReference type="EMBL" id="EAU40272.1"/>
    </source>
</evidence>
<keyword evidence="1" id="KW-0813">Transport</keyword>
<evidence type="ECO:0000313" key="9">
    <source>
        <dbReference type="Proteomes" id="UP000004310"/>
    </source>
</evidence>
<sequence length="167" mass="18507">MHGLVRPQPLRENVTMAILDRLTKFSVVDTGREQRMAAQAIDRFAIRARDARQRVGQLSGGNQQKVVLAKWLATDPKVLILDEPTRGIDIGAKTEIHRLMGELARKGIAILMISSELPEVLGMSDRILVMKEGRLSAVIDRKDATPDSVGAAMMRSRREIELAEAGR</sequence>
<keyword evidence="9" id="KW-1185">Reference proteome</keyword>
<dbReference type="AlphaFoldDB" id="Q0FYN6"/>
<dbReference type="EMBL" id="AATP01000009">
    <property type="protein sequence ID" value="EAU40272.1"/>
    <property type="molecule type" value="Genomic_DNA"/>
</dbReference>
<accession>Q0FYN6</accession>
<dbReference type="Gene3D" id="3.40.50.300">
    <property type="entry name" value="P-loop containing nucleotide triphosphate hydrolases"/>
    <property type="match status" value="1"/>
</dbReference>
<reference evidence="8 9" key="1">
    <citation type="journal article" date="2010" name="J. Bacteriol.">
        <title>Genome sequence of Fulvimarina pelagi HTCC2506T, a Mn(II)-oxidizing alphaproteobacterium possessing an aerobic anoxygenic photosynthetic gene cluster and Xanthorhodopsin.</title>
        <authorList>
            <person name="Kang I."/>
            <person name="Oh H.M."/>
            <person name="Lim S.I."/>
            <person name="Ferriera S."/>
            <person name="Giovannoni S.J."/>
            <person name="Cho J.C."/>
        </authorList>
    </citation>
    <scope>NUCLEOTIDE SEQUENCE [LARGE SCALE GENOMIC DNA]</scope>
    <source>
        <strain evidence="8 9">HTCC2506</strain>
    </source>
</reference>
<keyword evidence="2" id="KW-1003">Cell membrane</keyword>
<keyword evidence="4 8" id="KW-0067">ATP-binding</keyword>
<gene>
    <name evidence="8" type="ORF">FP2506_11967</name>
</gene>
<evidence type="ECO:0000259" key="7">
    <source>
        <dbReference type="Pfam" id="PF00005"/>
    </source>
</evidence>
<name>Q0FYN6_9HYPH</name>
<keyword evidence="3" id="KW-0547">Nucleotide-binding</keyword>
<dbReference type="eggNOG" id="COG1129">
    <property type="taxonomic scope" value="Bacteria"/>
</dbReference>
<dbReference type="Proteomes" id="UP000004310">
    <property type="component" value="Unassembled WGS sequence"/>
</dbReference>
<organism evidence="8 9">
    <name type="scientific">Fulvimarina pelagi HTCC2506</name>
    <dbReference type="NCBI Taxonomy" id="314231"/>
    <lineage>
        <taxon>Bacteria</taxon>
        <taxon>Pseudomonadati</taxon>
        <taxon>Pseudomonadota</taxon>
        <taxon>Alphaproteobacteria</taxon>
        <taxon>Hyphomicrobiales</taxon>
        <taxon>Aurantimonadaceae</taxon>
        <taxon>Fulvimarina</taxon>
    </lineage>
</organism>
<keyword evidence="5" id="KW-1278">Translocase</keyword>
<dbReference type="GO" id="GO:0005524">
    <property type="term" value="F:ATP binding"/>
    <property type="evidence" value="ECO:0007669"/>
    <property type="project" value="UniProtKB-KW"/>
</dbReference>
<dbReference type="Pfam" id="PF00005">
    <property type="entry name" value="ABC_tran"/>
    <property type="match status" value="1"/>
</dbReference>
<dbReference type="InterPro" id="IPR027417">
    <property type="entry name" value="P-loop_NTPase"/>
</dbReference>
<dbReference type="SUPFAM" id="SSF52540">
    <property type="entry name" value="P-loop containing nucleoside triphosphate hydrolases"/>
    <property type="match status" value="1"/>
</dbReference>
<keyword evidence="6" id="KW-0472">Membrane</keyword>
<dbReference type="HOGENOM" id="CLU_000604_43_0_5"/>
<dbReference type="InterPro" id="IPR003439">
    <property type="entry name" value="ABC_transporter-like_ATP-bd"/>
</dbReference>
<evidence type="ECO:0000256" key="2">
    <source>
        <dbReference type="ARBA" id="ARBA00022475"/>
    </source>
</evidence>
<evidence type="ECO:0000256" key="4">
    <source>
        <dbReference type="ARBA" id="ARBA00022840"/>
    </source>
</evidence>
<dbReference type="InterPro" id="IPR050107">
    <property type="entry name" value="ABC_carbohydrate_import_ATPase"/>
</dbReference>
<proteinExistence type="predicted"/>
<dbReference type="GO" id="GO:0016887">
    <property type="term" value="F:ATP hydrolysis activity"/>
    <property type="evidence" value="ECO:0007669"/>
    <property type="project" value="InterPro"/>
</dbReference>
<dbReference type="PANTHER" id="PTHR43790:SF3">
    <property type="entry name" value="D-ALLOSE IMPORT ATP-BINDING PROTEIN ALSA-RELATED"/>
    <property type="match status" value="1"/>
</dbReference>
<feature type="domain" description="ABC transporter" evidence="7">
    <location>
        <begin position="27"/>
        <end position="85"/>
    </location>
</feature>
<evidence type="ECO:0000256" key="3">
    <source>
        <dbReference type="ARBA" id="ARBA00022741"/>
    </source>
</evidence>
<evidence type="ECO:0000256" key="5">
    <source>
        <dbReference type="ARBA" id="ARBA00022967"/>
    </source>
</evidence>
<dbReference type="PANTHER" id="PTHR43790">
    <property type="entry name" value="CARBOHYDRATE TRANSPORT ATP-BINDING PROTEIN MG119-RELATED"/>
    <property type="match status" value="1"/>
</dbReference>
<evidence type="ECO:0000256" key="6">
    <source>
        <dbReference type="ARBA" id="ARBA00023136"/>
    </source>
</evidence>